<name>A0ABN8R974_9CNID</name>
<feature type="compositionally biased region" description="Low complexity" evidence="1">
    <location>
        <begin position="1"/>
        <end position="43"/>
    </location>
</feature>
<keyword evidence="3" id="KW-1185">Reference proteome</keyword>
<feature type="region of interest" description="Disordered" evidence="1">
    <location>
        <begin position="1"/>
        <end position="53"/>
    </location>
</feature>
<reference evidence="2 3" key="1">
    <citation type="submission" date="2022-05" db="EMBL/GenBank/DDBJ databases">
        <authorList>
            <consortium name="Genoscope - CEA"/>
            <person name="William W."/>
        </authorList>
    </citation>
    <scope>NUCLEOTIDE SEQUENCE [LARGE SCALE GENOMIC DNA]</scope>
</reference>
<sequence length="177" mass="18793">MSDQVPVVPADGAVAADVDPPVVASPAPADAAGDNNAQNANDSVVPAPQPAAPEGYENLRQIVESLQSALNVSKVNQSLESVRLLASRTAALLDPFTLLAALEQLSDHAREAKHTQRKKFDAIFKQCRPLANSNSFAKVVLQILGDKEEKDVASQIRKIFKGHSSPRSSGPGQAFDF</sequence>
<gene>
    <name evidence="2" type="ORF">PEVE_00009779</name>
</gene>
<comment type="caution">
    <text evidence="2">The sequence shown here is derived from an EMBL/GenBank/DDBJ whole genome shotgun (WGS) entry which is preliminary data.</text>
</comment>
<dbReference type="Proteomes" id="UP001159427">
    <property type="component" value="Unassembled WGS sequence"/>
</dbReference>
<accession>A0ABN8R974</accession>
<proteinExistence type="predicted"/>
<dbReference type="EMBL" id="CALNXI010001682">
    <property type="protein sequence ID" value="CAH3174856.1"/>
    <property type="molecule type" value="Genomic_DNA"/>
</dbReference>
<evidence type="ECO:0000256" key="1">
    <source>
        <dbReference type="SAM" id="MobiDB-lite"/>
    </source>
</evidence>
<organism evidence="2 3">
    <name type="scientific">Porites evermanni</name>
    <dbReference type="NCBI Taxonomy" id="104178"/>
    <lineage>
        <taxon>Eukaryota</taxon>
        <taxon>Metazoa</taxon>
        <taxon>Cnidaria</taxon>
        <taxon>Anthozoa</taxon>
        <taxon>Hexacorallia</taxon>
        <taxon>Scleractinia</taxon>
        <taxon>Fungiina</taxon>
        <taxon>Poritidae</taxon>
        <taxon>Porites</taxon>
    </lineage>
</organism>
<protein>
    <submittedName>
        <fullName evidence="2">Uncharacterized protein</fullName>
    </submittedName>
</protein>
<evidence type="ECO:0000313" key="2">
    <source>
        <dbReference type="EMBL" id="CAH3174856.1"/>
    </source>
</evidence>
<evidence type="ECO:0000313" key="3">
    <source>
        <dbReference type="Proteomes" id="UP001159427"/>
    </source>
</evidence>